<dbReference type="InterPro" id="IPR029033">
    <property type="entry name" value="His_PPase_superfam"/>
</dbReference>
<dbReference type="STRING" id="69222.BG55_16900"/>
<comment type="caution">
    <text evidence="1">The sequence shown here is derived from an EMBL/GenBank/DDBJ whole genome shotgun (WGS) entry which is preliminary data.</text>
</comment>
<evidence type="ECO:0000313" key="2">
    <source>
        <dbReference type="Proteomes" id="UP000019918"/>
    </source>
</evidence>
<proteinExistence type="predicted"/>
<evidence type="ECO:0008006" key="3">
    <source>
        <dbReference type="Google" id="ProtNLM"/>
    </source>
</evidence>
<organism evidence="1 2">
    <name type="scientific">Erwinia mallotivora</name>
    <dbReference type="NCBI Taxonomy" id="69222"/>
    <lineage>
        <taxon>Bacteria</taxon>
        <taxon>Pseudomonadati</taxon>
        <taxon>Pseudomonadota</taxon>
        <taxon>Gammaproteobacteria</taxon>
        <taxon>Enterobacterales</taxon>
        <taxon>Erwiniaceae</taxon>
        <taxon>Erwinia</taxon>
    </lineage>
</organism>
<keyword evidence="2" id="KW-1185">Reference proteome</keyword>
<evidence type="ECO:0000313" key="1">
    <source>
        <dbReference type="EMBL" id="EXU74424.1"/>
    </source>
</evidence>
<dbReference type="Gene3D" id="3.40.50.1240">
    <property type="entry name" value="Phosphoglycerate mutase-like"/>
    <property type="match status" value="1"/>
</dbReference>
<dbReference type="PATRIC" id="fig|69222.5.peg.3440"/>
<gene>
    <name evidence="1" type="ORF">BG55_16900</name>
</gene>
<dbReference type="AlphaFoldDB" id="A0A014M8J1"/>
<dbReference type="EMBL" id="JFHN01000060">
    <property type="protein sequence ID" value="EXU74424.1"/>
    <property type="molecule type" value="Genomic_DNA"/>
</dbReference>
<protein>
    <recommendedName>
        <fullName evidence="3">Phosphoglycerate mutase</fullName>
    </recommendedName>
</protein>
<sequence length="189" mass="20987">MTIILMRHGKPAHFSSGWLPARAMKQWCASYDLSVVEEAAPERSARIAAAADYIVSSPLPRACSSMRKLGLAANLVDGMFREVSLPEMALSCPAFPAAFWLSLLRALWFCGYSGQVESYRQAQRRAKQAAERLIALSCHGNVLLVGHGIMNKMIARQLRKEGWLAEKHASSRHWSTAIYHPPLIPSQVE</sequence>
<dbReference type="InterPro" id="IPR013078">
    <property type="entry name" value="His_Pase_superF_clade-1"/>
</dbReference>
<reference evidence="1 2" key="1">
    <citation type="submission" date="2014-02" db="EMBL/GenBank/DDBJ databases">
        <title>Draft genome of Erwinia mallotivora strain BT-MARDI, a papaya dieback pathogen.</title>
        <authorList>
            <person name="Redzuan R."/>
            <person name="Abu Bakar N."/>
            <person name="Badrun R."/>
            <person name="Mohd Raih M.F."/>
            <person name="Rozano L."/>
            <person name="Mat Amin N."/>
        </authorList>
    </citation>
    <scope>NUCLEOTIDE SEQUENCE [LARGE SCALE GENOMIC DNA]</scope>
    <source>
        <strain evidence="1 2">BT-MARDI</strain>
    </source>
</reference>
<dbReference type="OrthoDB" id="9156506at2"/>
<name>A0A014M8J1_9GAMM</name>
<dbReference type="Proteomes" id="UP000019918">
    <property type="component" value="Unassembled WGS sequence"/>
</dbReference>
<dbReference type="SUPFAM" id="SSF53254">
    <property type="entry name" value="Phosphoglycerate mutase-like"/>
    <property type="match status" value="1"/>
</dbReference>
<accession>A0A014M8J1</accession>
<dbReference type="RefSeq" id="WP_034939481.1">
    <property type="nucleotide sequence ID" value="NZ_JFHN01000060.1"/>
</dbReference>
<dbReference type="Pfam" id="PF00300">
    <property type="entry name" value="His_Phos_1"/>
    <property type="match status" value="1"/>
</dbReference>